<feature type="domain" description="Trichome birefringence-like N-terminal" evidence="9">
    <location>
        <begin position="54"/>
        <end position="107"/>
    </location>
</feature>
<evidence type="ECO:0008006" key="12">
    <source>
        <dbReference type="Google" id="ProtNLM"/>
    </source>
</evidence>
<evidence type="ECO:0000259" key="8">
    <source>
        <dbReference type="Pfam" id="PF13839"/>
    </source>
</evidence>
<evidence type="ECO:0000256" key="4">
    <source>
        <dbReference type="ARBA" id="ARBA00022968"/>
    </source>
</evidence>
<evidence type="ECO:0000256" key="1">
    <source>
        <dbReference type="ARBA" id="ARBA00004167"/>
    </source>
</evidence>
<comment type="subcellular location">
    <subcellularLocation>
        <location evidence="1">Membrane</location>
        <topology evidence="1">Single-pass membrane protein</topology>
    </subcellularLocation>
</comment>
<dbReference type="InterPro" id="IPR025846">
    <property type="entry name" value="TBL_N"/>
</dbReference>
<protein>
    <recommendedName>
        <fullName evidence="12">Trichome birefringence-like N-terminal domain-containing protein</fullName>
    </recommendedName>
</protein>
<feature type="domain" description="Trichome birefringence-like N-terminal" evidence="9">
    <location>
        <begin position="867"/>
        <end position="920"/>
    </location>
</feature>
<organism evidence="10 11">
    <name type="scientific">Penstemon smallii</name>
    <dbReference type="NCBI Taxonomy" id="265156"/>
    <lineage>
        <taxon>Eukaryota</taxon>
        <taxon>Viridiplantae</taxon>
        <taxon>Streptophyta</taxon>
        <taxon>Embryophyta</taxon>
        <taxon>Tracheophyta</taxon>
        <taxon>Spermatophyta</taxon>
        <taxon>Magnoliopsida</taxon>
        <taxon>eudicotyledons</taxon>
        <taxon>Gunneridae</taxon>
        <taxon>Pentapetalae</taxon>
        <taxon>asterids</taxon>
        <taxon>lamiids</taxon>
        <taxon>Lamiales</taxon>
        <taxon>Plantaginaceae</taxon>
        <taxon>Cheloneae</taxon>
        <taxon>Penstemon</taxon>
    </lineage>
</organism>
<keyword evidence="3 7" id="KW-0812">Transmembrane</keyword>
<dbReference type="InterPro" id="IPR026057">
    <property type="entry name" value="TBL_C"/>
</dbReference>
<dbReference type="PANTHER" id="PTHR32285">
    <property type="entry name" value="PROTEIN TRICHOME BIREFRINGENCE-LIKE 9-RELATED"/>
    <property type="match status" value="1"/>
</dbReference>
<evidence type="ECO:0000313" key="11">
    <source>
        <dbReference type="Proteomes" id="UP001634393"/>
    </source>
</evidence>
<comment type="similarity">
    <text evidence="2">Belongs to the PC-esterase family. TBL subfamily.</text>
</comment>
<dbReference type="PANTHER" id="PTHR32285:SF202">
    <property type="entry name" value="PROTEIN TRICHOME BIREFRINGENCE-LIKE 35"/>
    <property type="match status" value="1"/>
</dbReference>
<evidence type="ECO:0000256" key="5">
    <source>
        <dbReference type="ARBA" id="ARBA00022989"/>
    </source>
</evidence>
<keyword evidence="11" id="KW-1185">Reference proteome</keyword>
<evidence type="ECO:0000256" key="2">
    <source>
        <dbReference type="ARBA" id="ARBA00007727"/>
    </source>
</evidence>
<feature type="transmembrane region" description="Helical" evidence="7">
    <location>
        <begin position="389"/>
        <end position="406"/>
    </location>
</feature>
<evidence type="ECO:0000313" key="10">
    <source>
        <dbReference type="EMBL" id="KAL3830225.1"/>
    </source>
</evidence>
<dbReference type="InterPro" id="IPR029962">
    <property type="entry name" value="TBL"/>
</dbReference>
<accession>A0ABD3T025</accession>
<keyword evidence="6 7" id="KW-0472">Membrane</keyword>
<gene>
    <name evidence="10" type="ORF">ACJIZ3_019027</name>
</gene>
<dbReference type="EMBL" id="JBJXBP010000005">
    <property type="protein sequence ID" value="KAL3830225.1"/>
    <property type="molecule type" value="Genomic_DNA"/>
</dbReference>
<dbReference type="PROSITE" id="PS51257">
    <property type="entry name" value="PROKAR_LIPOPROTEIN"/>
    <property type="match status" value="1"/>
</dbReference>
<evidence type="ECO:0000256" key="3">
    <source>
        <dbReference type="ARBA" id="ARBA00022692"/>
    </source>
</evidence>
<keyword evidence="5 7" id="KW-1133">Transmembrane helix</keyword>
<feature type="domain" description="Trichome birefringence-like N-terminal" evidence="9">
    <location>
        <begin position="438"/>
        <end position="491"/>
    </location>
</feature>
<feature type="transmembrane region" description="Helical" evidence="7">
    <location>
        <begin position="771"/>
        <end position="789"/>
    </location>
</feature>
<keyword evidence="4" id="KW-0735">Signal-anchor</keyword>
<reference evidence="10 11" key="1">
    <citation type="submission" date="2024-12" db="EMBL/GenBank/DDBJ databases">
        <title>The unique morphological basis and parallel evolutionary history of personate flowers in Penstemon.</title>
        <authorList>
            <person name="Depatie T.H."/>
            <person name="Wessinger C.A."/>
        </authorList>
    </citation>
    <scope>NUCLEOTIDE SEQUENCE [LARGE SCALE GENOMIC DNA]</scope>
    <source>
        <strain evidence="10">WTNN_2</strain>
        <tissue evidence="10">Leaf</tissue>
    </source>
</reference>
<name>A0ABD3T025_9LAMI</name>
<dbReference type="GO" id="GO:0016020">
    <property type="term" value="C:membrane"/>
    <property type="evidence" value="ECO:0007669"/>
    <property type="project" value="UniProtKB-SubCell"/>
</dbReference>
<sequence>MKMVYVRRITFHNQNIAGFCLIIALFITACCLTFYNRPITFEENQNPLNDSNRGCNLFSGKWVYDDKSHPQYNDTQCSFMFEEYACEKYGRKDLKYQKWRWQPHGCDLPRFNGASFMEKIRGKKLIFVGDSLNKNQWTSLLCLIESSIPSSSSKSVIQEGNLFTFHAIEYNATIGFYWSPFLVESNNDDPMVHRERDRTVRIHSIEKHARQWNDADILIFDSFVWWTDPTMTLLWGSFGSSDAIYKRVEMGHRRYEMALNTWSDWLEININRTKTKGENYSVEQHCYNETEPILEEYWGATTDHGMMHAAESSIRKLESRGLKVQYLNITQLSDYRKDAHPSIYRIQHDQLITEEQLKDPKSYSDCIHWCLPGFRVHANWKRGIKCYDIAGLFFIAFVIVPLYLSLYHGPNVQVENVVKRQQQEPIPGVERNDESTSSCNLFSGKWIFDEQSYPLYKEGDCSFIHKDFGCEMYGRKDLKYQSWRWQPHDCDLPRFNGTALLEKIRGKKLIYVGDSLNRNQWTSMLCLIESSLPPSSNKIVNLTGNFFIFEANDYNATIAFYWSPFLVESNNDHPYVHRLRDRVIGVKSIEKHARNWNDADILVFDSFMWWLEPKMTLMWGSFGSTDAVYKKVEMKLRRYEMALNTWSEWLEININRTKTKLFFMSLSPYHDIGESYEDKQNCYNESEPISKEGYWGVATDHSMMQVAESTIKKLQTRGVKMEYLNITQMSDYRRDAHPSIYRRYFNPITEEQLRNPRDYSDCRWQKKKTQLPFLVLIFFMLIAFSIFYSESNIQEILHNQSHRVNRIQDGSFLSKPTQDFVLPNKPSVVLNRSSTCGSTVKYSGRRAFPTASTAGSVGQRAVAETKTCDLFSGNWVFDNKSYPLYNESKCPYMSDQLACHKHGRSDLDYQFWRWQPQNCNLKRWNAKEMWEKLRGKRLMFVGDSLNRGQWISMLCLLHSTIPPDKQSITPNSELTIFRAENYNATIEFLWAPLLVESNSDDPVDHRTNERILRPDAILRHSSRWEHADILVFNSYLWWRQGPVKLLWSNEENSVCEEISGLGGMELAMEAWGDWVASHVDPLKKKVFFITMSPTHLTKEDWERGSEGNCYNEKVPINDERYWGSGSDLPTMRMVEKVLSRLGSKVSVLNITQLSEYRKDGHPSIHRKFWEALSSENLANPASYSDCIHWCLPGVPDVWNELLFQFL</sequence>
<feature type="domain" description="Trichome birefringence-like C-terminal" evidence="8">
    <location>
        <begin position="108"/>
        <end position="373"/>
    </location>
</feature>
<dbReference type="Pfam" id="PF13839">
    <property type="entry name" value="PC-Esterase"/>
    <property type="match status" value="3"/>
</dbReference>
<evidence type="ECO:0000256" key="7">
    <source>
        <dbReference type="SAM" id="Phobius"/>
    </source>
</evidence>
<comment type="caution">
    <text evidence="10">The sequence shown here is derived from an EMBL/GenBank/DDBJ whole genome shotgun (WGS) entry which is preliminary data.</text>
</comment>
<proteinExistence type="inferred from homology"/>
<dbReference type="Pfam" id="PF14416">
    <property type="entry name" value="PMR5N"/>
    <property type="match status" value="3"/>
</dbReference>
<dbReference type="AlphaFoldDB" id="A0ABD3T025"/>
<feature type="domain" description="Trichome birefringence-like C-terminal" evidence="8">
    <location>
        <begin position="492"/>
        <end position="762"/>
    </location>
</feature>
<evidence type="ECO:0000256" key="6">
    <source>
        <dbReference type="ARBA" id="ARBA00023136"/>
    </source>
</evidence>
<feature type="domain" description="Trichome birefringence-like C-terminal" evidence="8">
    <location>
        <begin position="922"/>
        <end position="1204"/>
    </location>
</feature>
<evidence type="ECO:0000259" key="9">
    <source>
        <dbReference type="Pfam" id="PF14416"/>
    </source>
</evidence>
<dbReference type="Proteomes" id="UP001634393">
    <property type="component" value="Unassembled WGS sequence"/>
</dbReference>